<evidence type="ECO:0000313" key="1">
    <source>
        <dbReference type="EnsemblMetazoa" id="BGLB025895-PB"/>
    </source>
</evidence>
<dbReference type="VEuPathDB" id="VectorBase:BGLAX_029015"/>
<dbReference type="EnsemblMetazoa" id="BGLB025895-RB">
    <property type="protein sequence ID" value="BGLB025895-PB"/>
    <property type="gene ID" value="BGLB025895"/>
</dbReference>
<organism evidence="1 2">
    <name type="scientific">Biomphalaria glabrata</name>
    <name type="common">Bloodfluke planorb</name>
    <name type="synonym">Freshwater snail</name>
    <dbReference type="NCBI Taxonomy" id="6526"/>
    <lineage>
        <taxon>Eukaryota</taxon>
        <taxon>Metazoa</taxon>
        <taxon>Spiralia</taxon>
        <taxon>Lophotrochozoa</taxon>
        <taxon>Mollusca</taxon>
        <taxon>Gastropoda</taxon>
        <taxon>Heterobranchia</taxon>
        <taxon>Euthyneura</taxon>
        <taxon>Panpulmonata</taxon>
        <taxon>Hygrophila</taxon>
        <taxon>Lymnaeoidea</taxon>
        <taxon>Planorbidae</taxon>
        <taxon>Biomphalaria</taxon>
    </lineage>
</organism>
<gene>
    <name evidence="1" type="primary">106078951</name>
</gene>
<dbReference type="OrthoDB" id="5959877at2759"/>
<proteinExistence type="predicted"/>
<sequence length="579" mass="67363">MSSSDCAVLDLCEEVWQWQLRESPELGTFCGLHHNDDDWDDISVEAFRRREKDLQDFLKKGERIDTSSCTPEVLHSYTLLLDNIKLYLQGLKFKSYLLPINYMEGIQTECDLMISFMKFNTKEDFNKYIKRLERLPHKVEQVLEALRQGIQEDVVYHSASVIDVPRQINLIVTTPFEKHGFLMPFRGKLPEIEKAELDQLRLKAEEILRLKIVPSCLKLKYFMENVYFKHLRPKEGINSLKDGDLWYQQCLNFYLSCSMTPQEVHELGLKEVDRIEKRILELAEIEGLGRTFQEISAAIIRRQRNSFSTPDEVVDYIRNLCYNIIRPKITQNFKNLSDIPMIIKPVPESRKSSPIAYYYNGTPDGSREGCFYINNHHLEECYPFQLTAVALHEGEPGHHLQGTMALSAKKLPNFRRYSDNGKYSIIPAKFSSNTAYMEGWGLYAEYLGEELNLYQNNLELIGRYSCESLRAARLVVDSGLHAFGWSREQAIQFMVDHTLTSRSEVTKEVDRYITIPGQACAYKVGEIKIRELRQKAELRLGNKFEIKEFHHQILSCGRIPLRTLEKIVDDYICEVESKC</sequence>
<dbReference type="AlphaFoldDB" id="A0A2C9L182"/>
<dbReference type="Pfam" id="PF05960">
    <property type="entry name" value="DUF885"/>
    <property type="match status" value="1"/>
</dbReference>
<dbReference type="Proteomes" id="UP000076420">
    <property type="component" value="Unassembled WGS sequence"/>
</dbReference>
<evidence type="ECO:0008006" key="3">
    <source>
        <dbReference type="Google" id="ProtNLM"/>
    </source>
</evidence>
<protein>
    <recommendedName>
        <fullName evidence="3">DUF885 domain-containing protein</fullName>
    </recommendedName>
</protein>
<dbReference type="RefSeq" id="XP_013095502.2">
    <property type="nucleotide sequence ID" value="XM_013240048.2"/>
</dbReference>
<dbReference type="PANTHER" id="PTHR33361">
    <property type="entry name" value="GLR0591 PROTEIN"/>
    <property type="match status" value="1"/>
</dbReference>
<reference evidence="1" key="1">
    <citation type="submission" date="2020-05" db="UniProtKB">
        <authorList>
            <consortium name="EnsemblMetazoa"/>
        </authorList>
    </citation>
    <scope>IDENTIFICATION</scope>
    <source>
        <strain evidence="1">BB02</strain>
    </source>
</reference>
<dbReference type="PANTHER" id="PTHR33361:SF2">
    <property type="entry name" value="DUF885 DOMAIN-CONTAINING PROTEIN"/>
    <property type="match status" value="1"/>
</dbReference>
<dbReference type="VEuPathDB" id="VectorBase:BGLB025895"/>
<dbReference type="KEGG" id="bgt:106078951"/>
<name>A0A2C9L182_BIOGL</name>
<dbReference type="InterPro" id="IPR010281">
    <property type="entry name" value="DUF885"/>
</dbReference>
<evidence type="ECO:0000313" key="2">
    <source>
        <dbReference type="Proteomes" id="UP000076420"/>
    </source>
</evidence>
<accession>A0A2C9L182</accession>